<evidence type="ECO:0000313" key="4">
    <source>
        <dbReference type="WBParaSite" id="SSLN_0001020401-mRNA-1"/>
    </source>
</evidence>
<dbReference type="WBParaSite" id="SSLN_0001020401-mRNA-1">
    <property type="protein sequence ID" value="SSLN_0001020401-mRNA-1"/>
    <property type="gene ID" value="SSLN_0001020401"/>
</dbReference>
<reference evidence="2 3" key="2">
    <citation type="submission" date="2018-11" db="EMBL/GenBank/DDBJ databases">
        <authorList>
            <consortium name="Pathogen Informatics"/>
        </authorList>
    </citation>
    <scope>NUCLEOTIDE SEQUENCE [LARGE SCALE GENOMIC DNA]</scope>
    <source>
        <strain evidence="2 3">NST_G2</strain>
    </source>
</reference>
<feature type="region of interest" description="Disordered" evidence="1">
    <location>
        <begin position="95"/>
        <end position="123"/>
    </location>
</feature>
<dbReference type="AlphaFoldDB" id="A0A183T042"/>
<dbReference type="EMBL" id="UYSU01035486">
    <property type="protein sequence ID" value="VDL96225.1"/>
    <property type="molecule type" value="Genomic_DNA"/>
</dbReference>
<name>A0A183T042_SCHSO</name>
<evidence type="ECO:0000313" key="3">
    <source>
        <dbReference type="Proteomes" id="UP000275846"/>
    </source>
</evidence>
<gene>
    <name evidence="2" type="ORF">SSLN_LOCUS9840</name>
</gene>
<organism evidence="4">
    <name type="scientific">Schistocephalus solidus</name>
    <name type="common">Tapeworm</name>
    <dbReference type="NCBI Taxonomy" id="70667"/>
    <lineage>
        <taxon>Eukaryota</taxon>
        <taxon>Metazoa</taxon>
        <taxon>Spiralia</taxon>
        <taxon>Lophotrochozoa</taxon>
        <taxon>Platyhelminthes</taxon>
        <taxon>Cestoda</taxon>
        <taxon>Eucestoda</taxon>
        <taxon>Diphyllobothriidea</taxon>
        <taxon>Diphyllobothriidae</taxon>
        <taxon>Schistocephalus</taxon>
    </lineage>
</organism>
<dbReference type="OrthoDB" id="6321932at2759"/>
<accession>A0A183T042</accession>
<feature type="region of interest" description="Disordered" evidence="1">
    <location>
        <begin position="1"/>
        <end position="34"/>
    </location>
</feature>
<sequence length="123" mass="13118">MVDTQAIATQPRPDEGTVITSASSTTYPAGANTHGCAIETKTNSLGRQLRSMGVLTTTANVRTPAPDQIENKPSPALLPFITDPVYRQKMIAKCETPPSSSRGMMTENLHPQPGPSSTQIQKP</sequence>
<evidence type="ECO:0000313" key="2">
    <source>
        <dbReference type="EMBL" id="VDL96225.1"/>
    </source>
</evidence>
<dbReference type="Proteomes" id="UP000275846">
    <property type="component" value="Unassembled WGS sequence"/>
</dbReference>
<proteinExistence type="predicted"/>
<keyword evidence="3" id="KW-1185">Reference proteome</keyword>
<feature type="compositionally biased region" description="Polar residues" evidence="1">
    <location>
        <begin position="18"/>
        <end position="27"/>
    </location>
</feature>
<evidence type="ECO:0000256" key="1">
    <source>
        <dbReference type="SAM" id="MobiDB-lite"/>
    </source>
</evidence>
<reference evidence="4" key="1">
    <citation type="submission" date="2016-06" db="UniProtKB">
        <authorList>
            <consortium name="WormBaseParasite"/>
        </authorList>
    </citation>
    <scope>IDENTIFICATION</scope>
</reference>
<protein>
    <submittedName>
        <fullName evidence="2 4">Uncharacterized protein</fullName>
    </submittedName>
</protein>